<dbReference type="Proteomes" id="UP001162162">
    <property type="component" value="Unassembled WGS sequence"/>
</dbReference>
<keyword evidence="2" id="KW-1185">Reference proteome</keyword>
<reference evidence="1" key="1">
    <citation type="journal article" date="2023" name="Insect Mol. Biol.">
        <title>Genome sequencing provides insights into the evolution of gene families encoding plant cell wall-degrading enzymes in longhorned beetles.</title>
        <authorList>
            <person name="Shin N.R."/>
            <person name="Okamura Y."/>
            <person name="Kirsch R."/>
            <person name="Pauchet Y."/>
        </authorList>
    </citation>
    <scope>NUCLEOTIDE SEQUENCE</scope>
    <source>
        <strain evidence="1">AMC_N1</strain>
    </source>
</reference>
<organism evidence="1 2">
    <name type="scientific">Aromia moschata</name>
    <dbReference type="NCBI Taxonomy" id="1265417"/>
    <lineage>
        <taxon>Eukaryota</taxon>
        <taxon>Metazoa</taxon>
        <taxon>Ecdysozoa</taxon>
        <taxon>Arthropoda</taxon>
        <taxon>Hexapoda</taxon>
        <taxon>Insecta</taxon>
        <taxon>Pterygota</taxon>
        <taxon>Neoptera</taxon>
        <taxon>Endopterygota</taxon>
        <taxon>Coleoptera</taxon>
        <taxon>Polyphaga</taxon>
        <taxon>Cucujiformia</taxon>
        <taxon>Chrysomeloidea</taxon>
        <taxon>Cerambycidae</taxon>
        <taxon>Cerambycinae</taxon>
        <taxon>Callichromatini</taxon>
        <taxon>Aromia</taxon>
    </lineage>
</organism>
<accession>A0AAV8YGR7</accession>
<dbReference type="EMBL" id="JAPWTK010000102">
    <property type="protein sequence ID" value="KAJ8950281.1"/>
    <property type="molecule type" value="Genomic_DNA"/>
</dbReference>
<dbReference type="AlphaFoldDB" id="A0AAV8YGR7"/>
<protein>
    <submittedName>
        <fullName evidence="1">Uncharacterized protein</fullName>
    </submittedName>
</protein>
<gene>
    <name evidence="1" type="ORF">NQ318_021136</name>
</gene>
<sequence>MSFYDLFSNLSNQYDLLQSSLEEQEPDAVWMFLQLFLKNLLAYFDVSFFMTQNMENYKAADTDCSTLVDLWLETSKAI</sequence>
<name>A0AAV8YGR7_9CUCU</name>
<evidence type="ECO:0000313" key="1">
    <source>
        <dbReference type="EMBL" id="KAJ8950281.1"/>
    </source>
</evidence>
<evidence type="ECO:0000313" key="2">
    <source>
        <dbReference type="Proteomes" id="UP001162162"/>
    </source>
</evidence>
<proteinExistence type="predicted"/>
<comment type="caution">
    <text evidence="1">The sequence shown here is derived from an EMBL/GenBank/DDBJ whole genome shotgun (WGS) entry which is preliminary data.</text>
</comment>